<evidence type="ECO:0000313" key="1">
    <source>
        <dbReference type="EMBL" id="TSH98053.1"/>
    </source>
</evidence>
<gene>
    <name evidence="1" type="ORF">FOZ76_04510</name>
</gene>
<dbReference type="Gene3D" id="2.60.120.380">
    <property type="match status" value="2"/>
</dbReference>
<organism evidence="1 2">
    <name type="scientific">Verticiella sediminum</name>
    <dbReference type="NCBI Taxonomy" id="1247510"/>
    <lineage>
        <taxon>Bacteria</taxon>
        <taxon>Pseudomonadati</taxon>
        <taxon>Pseudomonadota</taxon>
        <taxon>Betaproteobacteria</taxon>
        <taxon>Burkholderiales</taxon>
        <taxon>Alcaligenaceae</taxon>
        <taxon>Verticiella</taxon>
    </lineage>
</organism>
<protein>
    <recommendedName>
        <fullName evidence="3">ABC transporter substrate-binding protein</fullName>
    </recommendedName>
</protein>
<accession>A0A556AYN7</accession>
<dbReference type="OrthoDB" id="8893233at2"/>
<dbReference type="RefSeq" id="WP_143946935.1">
    <property type="nucleotide sequence ID" value="NZ_BAABMB010000004.1"/>
</dbReference>
<dbReference type="AlphaFoldDB" id="A0A556AYN7"/>
<keyword evidence="2" id="KW-1185">Reference proteome</keyword>
<proteinExistence type="predicted"/>
<name>A0A556AYN7_9BURK</name>
<dbReference type="Proteomes" id="UP000318405">
    <property type="component" value="Unassembled WGS sequence"/>
</dbReference>
<evidence type="ECO:0008006" key="3">
    <source>
        <dbReference type="Google" id="ProtNLM"/>
    </source>
</evidence>
<dbReference type="EMBL" id="VLTJ01000007">
    <property type="protein sequence ID" value="TSH98053.1"/>
    <property type="molecule type" value="Genomic_DNA"/>
</dbReference>
<sequence>MAWPFVPVRNALAISTTLFLLAGCQPDREPPAGPPAAQAARELALDGSVRGELTTQSAMNMNDGSRYDVVDVKVPGDKAVRITLDSAFSGVLALYREGELVEGPSGAQSCCGESRGPAALVFQPAADAAYRIAVSGADRRGFGPFSLQASAIDIVNSGALESGKSLTGWLGRDTPLRGEHRANVYDVNLTEAGLYEFTLRSQDFDAYLQLRGPGVELEDDDSAGDLDARISAYLEPGAYSLRAGSLSQEGAGVYTVTSARAELPAGTVLQNDGELTAGQAVMGSISGKPRQYQFTVRERSRLTLTMDSDQFDAYLELRGAGVALEDDDSGGGSNARLDVVVEPGSYTINASALSGGGMYRLLAQTGPAPAAGGGEIAPGRSMEASLSSGRPDVYELRIPRAGSYVVTMRSTGVDSYLKLSGNGVQVEDDDGAGNLDARLAVDLAAGTYRLEASSVDQNAGVYQLSVE</sequence>
<reference evidence="1 2" key="1">
    <citation type="submission" date="2019-07" db="EMBL/GenBank/DDBJ databases">
        <title>Qingshengfaniella alkalisoli gen. nov., sp. nov., isolated from saline soil.</title>
        <authorList>
            <person name="Xu L."/>
            <person name="Huang X.-X."/>
            <person name="Sun J.-Q."/>
        </authorList>
    </citation>
    <scope>NUCLEOTIDE SEQUENCE [LARGE SCALE GENOMIC DNA]</scope>
    <source>
        <strain evidence="1 2">DSM 27279</strain>
    </source>
</reference>
<evidence type="ECO:0000313" key="2">
    <source>
        <dbReference type="Proteomes" id="UP000318405"/>
    </source>
</evidence>
<comment type="caution">
    <text evidence="1">The sequence shown here is derived from an EMBL/GenBank/DDBJ whole genome shotgun (WGS) entry which is preliminary data.</text>
</comment>